<dbReference type="GO" id="GO:0000160">
    <property type="term" value="P:phosphorelay signal transduction system"/>
    <property type="evidence" value="ECO:0007669"/>
    <property type="project" value="InterPro"/>
</dbReference>
<dbReference type="Proteomes" id="UP000886355">
    <property type="component" value="Unassembled WGS sequence"/>
</dbReference>
<keyword evidence="1 2" id="KW-0597">Phosphoprotein</keyword>
<reference evidence="4" key="1">
    <citation type="journal article" date="2020" name="mSystems">
        <title>Genome- and Community-Level Interaction Insights into Carbon Utilization and Element Cycling Functions of Hydrothermarchaeota in Hydrothermal Sediment.</title>
        <authorList>
            <person name="Zhou Z."/>
            <person name="Liu Y."/>
            <person name="Xu W."/>
            <person name="Pan J."/>
            <person name="Luo Z.H."/>
            <person name="Li M."/>
        </authorList>
    </citation>
    <scope>NUCLEOTIDE SEQUENCE [LARGE SCALE GENOMIC DNA]</scope>
    <source>
        <strain evidence="4">HyVt-19</strain>
    </source>
</reference>
<dbReference type="SMART" id="SM00448">
    <property type="entry name" value="REC"/>
    <property type="match status" value="1"/>
</dbReference>
<dbReference type="InterPro" id="IPR050595">
    <property type="entry name" value="Bact_response_regulator"/>
</dbReference>
<dbReference type="Gene3D" id="3.40.50.2300">
    <property type="match status" value="1"/>
</dbReference>
<protein>
    <submittedName>
        <fullName evidence="4">Response regulator</fullName>
    </submittedName>
</protein>
<feature type="modified residue" description="4-aspartylphosphate" evidence="2">
    <location>
        <position position="72"/>
    </location>
</feature>
<dbReference type="Pfam" id="PF00072">
    <property type="entry name" value="Response_reg"/>
    <property type="match status" value="1"/>
</dbReference>
<dbReference type="PROSITE" id="PS50110">
    <property type="entry name" value="RESPONSE_REGULATORY"/>
    <property type="match status" value="1"/>
</dbReference>
<dbReference type="PANTHER" id="PTHR44591">
    <property type="entry name" value="STRESS RESPONSE REGULATOR PROTEIN 1"/>
    <property type="match status" value="1"/>
</dbReference>
<dbReference type="SUPFAM" id="SSF52172">
    <property type="entry name" value="CheY-like"/>
    <property type="match status" value="1"/>
</dbReference>
<feature type="domain" description="Response regulatory" evidence="3">
    <location>
        <begin position="23"/>
        <end position="137"/>
    </location>
</feature>
<dbReference type="InterPro" id="IPR001789">
    <property type="entry name" value="Sig_transdc_resp-reg_receiver"/>
</dbReference>
<dbReference type="AlphaFoldDB" id="A0A7C1AW41"/>
<dbReference type="InterPro" id="IPR011006">
    <property type="entry name" value="CheY-like_superfamily"/>
</dbReference>
<evidence type="ECO:0000256" key="1">
    <source>
        <dbReference type="ARBA" id="ARBA00022553"/>
    </source>
</evidence>
<dbReference type="PANTHER" id="PTHR44591:SF3">
    <property type="entry name" value="RESPONSE REGULATORY DOMAIN-CONTAINING PROTEIN"/>
    <property type="match status" value="1"/>
</dbReference>
<accession>A0A7C1AW41</accession>
<name>A0A7C1AW41_9BACT</name>
<dbReference type="EMBL" id="DQZW01000172">
    <property type="protein sequence ID" value="HDL89977.1"/>
    <property type="molecule type" value="Genomic_DNA"/>
</dbReference>
<dbReference type="CDD" id="cd00156">
    <property type="entry name" value="REC"/>
    <property type="match status" value="1"/>
</dbReference>
<evidence type="ECO:0000256" key="2">
    <source>
        <dbReference type="PROSITE-ProRule" id="PRU00169"/>
    </source>
</evidence>
<comment type="caution">
    <text evidence="4">The sequence shown here is derived from an EMBL/GenBank/DDBJ whole genome shotgun (WGS) entry which is preliminary data.</text>
</comment>
<organism evidence="4">
    <name type="scientific">Thermodesulforhabdus norvegica</name>
    <dbReference type="NCBI Taxonomy" id="39841"/>
    <lineage>
        <taxon>Bacteria</taxon>
        <taxon>Pseudomonadati</taxon>
        <taxon>Thermodesulfobacteriota</taxon>
        <taxon>Syntrophobacteria</taxon>
        <taxon>Syntrophobacterales</taxon>
        <taxon>Thermodesulforhabdaceae</taxon>
        <taxon>Thermodesulforhabdus</taxon>
    </lineage>
</organism>
<proteinExistence type="predicted"/>
<evidence type="ECO:0000259" key="3">
    <source>
        <dbReference type="PROSITE" id="PS50110"/>
    </source>
</evidence>
<sequence length="153" mass="17116">MPICSSYLLYVLYRRKELPMNGRILLVDDNEEFLDSTKDVLDDEGCEVVTAASGEEGIELAGAQTFDVILMDIKMPGMSGVESFIEMKRRNPTVKVIMVTAYSVEDLMRQALDEGVFAILSKPVDMDRLFRMIEGICSGLRNNTYHKPGGDLP</sequence>
<evidence type="ECO:0000313" key="4">
    <source>
        <dbReference type="EMBL" id="HDL89977.1"/>
    </source>
</evidence>
<gene>
    <name evidence="4" type="ORF">ENG14_03640</name>
</gene>